<reference evidence="5 6" key="1">
    <citation type="submission" date="2020-07" db="EMBL/GenBank/DDBJ databases">
        <title>Exploring microbial biodiversity for novel pathways involved in the catabolism of aromatic compounds derived from lignin.</title>
        <authorList>
            <person name="Elkins J."/>
        </authorList>
    </citation>
    <scope>NUCLEOTIDE SEQUENCE [LARGE SCALE GENOMIC DNA]</scope>
    <source>
        <strain evidence="3 6">H2C3B</strain>
        <strain evidence="4 5">H2C3C</strain>
    </source>
</reference>
<dbReference type="EMBL" id="JACCAS010000001">
    <property type="protein sequence ID" value="NYH22475.1"/>
    <property type="molecule type" value="Genomic_DNA"/>
</dbReference>
<evidence type="ECO:0000256" key="1">
    <source>
        <dbReference type="ARBA" id="ARBA00023002"/>
    </source>
</evidence>
<sequence>MSSTKFDTIVLGAGIVGVSVAVHLQKRGRQVALIDRKQPGNETSFGNAGLIQREGVYPYAFPRHLGTLLRYARNQSPHVRYHADAMLKTAPFLWQYWRNSHPAKHAAIAKSYSTLIGHCVDEHRALAADAGVSTLLRHTGWIKVFRTEAVRDAENRLAEQWQREYGVEFESLDAGRLQQQEPDLDKALAGGLRYTASDSVSDPNALVTAYAKYFEALGGRFFIGDADSFSEGWTVDTEAGTIVASSAVVALGPWSDRMSSRLGYRLPLAVKRGYHMHYAPQAAARLNHPVLDVEKGYLIAPMARGIRLTTGAEIAHCDAPKTPTQLAAVEPIARTLFPLGERLDNEAWMGRRPCTPDMMPIIGPARHHKDLWFAFGHAHHGLTLGPITGRLIAEMMTHEETLVDTRPFRVERFQNQTAQ</sequence>
<evidence type="ECO:0000313" key="5">
    <source>
        <dbReference type="Proteomes" id="UP000540929"/>
    </source>
</evidence>
<dbReference type="PANTHER" id="PTHR13847:SF289">
    <property type="entry name" value="GLYCINE OXIDASE"/>
    <property type="match status" value="1"/>
</dbReference>
<dbReference type="InterPro" id="IPR036188">
    <property type="entry name" value="FAD/NAD-bd_sf"/>
</dbReference>
<keyword evidence="1 3" id="KW-0560">Oxidoreductase</keyword>
<dbReference type="SUPFAM" id="SSF51905">
    <property type="entry name" value="FAD/NAD(P)-binding domain"/>
    <property type="match status" value="1"/>
</dbReference>
<evidence type="ECO:0000313" key="4">
    <source>
        <dbReference type="EMBL" id="NYH22475.1"/>
    </source>
</evidence>
<dbReference type="Pfam" id="PF01266">
    <property type="entry name" value="DAO"/>
    <property type="match status" value="1"/>
</dbReference>
<protein>
    <submittedName>
        <fullName evidence="3">D-amino-acid dehydrogenase</fullName>
        <ecNumber evidence="3">1.4.99.-</ecNumber>
    </submittedName>
</protein>
<dbReference type="EMBL" id="JACCAU010000001">
    <property type="protein sequence ID" value="NYH18438.1"/>
    <property type="molecule type" value="Genomic_DNA"/>
</dbReference>
<name>A0A7Z0B2X3_9BURK</name>
<proteinExistence type="predicted"/>
<dbReference type="GO" id="GO:0005737">
    <property type="term" value="C:cytoplasm"/>
    <property type="evidence" value="ECO:0007669"/>
    <property type="project" value="TreeGrafter"/>
</dbReference>
<dbReference type="EC" id="1.4.99.-" evidence="3"/>
<dbReference type="AlphaFoldDB" id="A0A7Z0B2X3"/>
<dbReference type="Gene3D" id="3.30.9.10">
    <property type="entry name" value="D-Amino Acid Oxidase, subunit A, domain 2"/>
    <property type="match status" value="1"/>
</dbReference>
<dbReference type="InterPro" id="IPR006076">
    <property type="entry name" value="FAD-dep_OxRdtase"/>
</dbReference>
<evidence type="ECO:0000313" key="3">
    <source>
        <dbReference type="EMBL" id="NYH18438.1"/>
    </source>
</evidence>
<dbReference type="PANTHER" id="PTHR13847">
    <property type="entry name" value="SARCOSINE DEHYDROGENASE-RELATED"/>
    <property type="match status" value="1"/>
</dbReference>
<organism evidence="3 6">
    <name type="scientific">Paraburkholderia bryophila</name>
    <dbReference type="NCBI Taxonomy" id="420952"/>
    <lineage>
        <taxon>Bacteria</taxon>
        <taxon>Pseudomonadati</taxon>
        <taxon>Pseudomonadota</taxon>
        <taxon>Betaproteobacteria</taxon>
        <taxon>Burkholderiales</taxon>
        <taxon>Burkholderiaceae</taxon>
        <taxon>Paraburkholderia</taxon>
    </lineage>
</organism>
<evidence type="ECO:0000259" key="2">
    <source>
        <dbReference type="Pfam" id="PF01266"/>
    </source>
</evidence>
<dbReference type="Proteomes" id="UP000572540">
    <property type="component" value="Unassembled WGS sequence"/>
</dbReference>
<comment type="caution">
    <text evidence="3">The sequence shown here is derived from an EMBL/GenBank/DDBJ whole genome shotgun (WGS) entry which is preliminary data.</text>
</comment>
<accession>A0A7Z0B2X3</accession>
<feature type="domain" description="FAD dependent oxidoreductase" evidence="2">
    <location>
        <begin position="7"/>
        <end position="395"/>
    </location>
</feature>
<evidence type="ECO:0000313" key="6">
    <source>
        <dbReference type="Proteomes" id="UP000572540"/>
    </source>
</evidence>
<keyword evidence="5" id="KW-1185">Reference proteome</keyword>
<dbReference type="GO" id="GO:0016491">
    <property type="term" value="F:oxidoreductase activity"/>
    <property type="evidence" value="ECO:0007669"/>
    <property type="project" value="UniProtKB-KW"/>
</dbReference>
<dbReference type="Gene3D" id="3.50.50.60">
    <property type="entry name" value="FAD/NAD(P)-binding domain"/>
    <property type="match status" value="2"/>
</dbReference>
<dbReference type="SUPFAM" id="SSF54373">
    <property type="entry name" value="FAD-linked reductases, C-terminal domain"/>
    <property type="match status" value="1"/>
</dbReference>
<dbReference type="Proteomes" id="UP000540929">
    <property type="component" value="Unassembled WGS sequence"/>
</dbReference>
<dbReference type="RefSeq" id="WP_179706759.1">
    <property type="nucleotide sequence ID" value="NZ_JACCAS010000001.1"/>
</dbReference>
<gene>
    <name evidence="4" type="ORF">GGD40_001954</name>
    <name evidence="3" type="ORF">GGD41_005666</name>
</gene>